<dbReference type="PANTHER" id="PTHR46558">
    <property type="entry name" value="TRACRIPTIONAL REGULATORY PROTEIN-RELATED-RELATED"/>
    <property type="match status" value="1"/>
</dbReference>
<dbReference type="SMART" id="SM00530">
    <property type="entry name" value="HTH_XRE"/>
    <property type="match status" value="1"/>
</dbReference>
<evidence type="ECO:0000256" key="1">
    <source>
        <dbReference type="ARBA" id="ARBA00023125"/>
    </source>
</evidence>
<keyword evidence="3" id="KW-1185">Reference proteome</keyword>
<keyword evidence="1" id="KW-0238">DNA-binding</keyword>
<dbReference type="GeneID" id="63146114"/>
<sequence length="246" mass="28663">MSSIISENLKKYRKLNKLTQQEMAQALFVTPQAVSKWERGESLADISLIPSIASTLHVSISDLWEEEQELNELEQLYDLPGMLKNHQVEAIILKALKKANSVIDFAPGFEFFLLLNEAQKKKVTFEILKMSDSDEIIEEFLYYLPNSIKEEVILQLIFEKRFQALENLVPMMSKSIRTKALEACLKTYELDFLDELFPFLTHSQKELTIKIIKEEKLPLALFENYLTFFTDIQRQHLLEGESQDEH</sequence>
<reference evidence="2 3" key="1">
    <citation type="submission" date="2017-05" db="EMBL/GenBank/DDBJ databases">
        <title>Vagococcus spp. assemblies.</title>
        <authorList>
            <person name="Gulvik C.A."/>
        </authorList>
    </citation>
    <scope>NUCLEOTIDE SEQUENCE [LARGE SCALE GENOMIC DNA]</scope>
    <source>
        <strain evidence="2 3">NCFB 2497</strain>
    </source>
</reference>
<comment type="caution">
    <text evidence="2">The sequence shown here is derived from an EMBL/GenBank/DDBJ whole genome shotgun (WGS) entry which is preliminary data.</text>
</comment>
<evidence type="ECO:0000313" key="3">
    <source>
        <dbReference type="Proteomes" id="UP000288197"/>
    </source>
</evidence>
<proteinExistence type="predicted"/>
<dbReference type="InterPro" id="IPR001387">
    <property type="entry name" value="Cro/C1-type_HTH"/>
</dbReference>
<gene>
    <name evidence="2" type="ORF">CBF32_05570</name>
</gene>
<dbReference type="GO" id="GO:0003677">
    <property type="term" value="F:DNA binding"/>
    <property type="evidence" value="ECO:0007669"/>
    <property type="project" value="UniProtKB-KW"/>
</dbReference>
<dbReference type="Proteomes" id="UP000288197">
    <property type="component" value="Unassembled WGS sequence"/>
</dbReference>
<organism evidence="2 3">
    <name type="scientific">Vagococcus fluvialis</name>
    <dbReference type="NCBI Taxonomy" id="2738"/>
    <lineage>
        <taxon>Bacteria</taxon>
        <taxon>Bacillati</taxon>
        <taxon>Bacillota</taxon>
        <taxon>Bacilli</taxon>
        <taxon>Lactobacillales</taxon>
        <taxon>Enterococcaceae</taxon>
        <taxon>Vagococcus</taxon>
    </lineage>
</organism>
<dbReference type="PANTHER" id="PTHR46558:SF4">
    <property type="entry name" value="DNA-BIDING PHAGE PROTEIN"/>
    <property type="match status" value="1"/>
</dbReference>
<accession>A0A369B152</accession>
<dbReference type="CDD" id="cd00093">
    <property type="entry name" value="HTH_XRE"/>
    <property type="match status" value="1"/>
</dbReference>
<protein>
    <submittedName>
        <fullName evidence="2">Uncharacterized protein</fullName>
    </submittedName>
</protein>
<dbReference type="RefSeq" id="WP_114289336.1">
    <property type="nucleotide sequence ID" value="NZ_NGJX01000004.1"/>
</dbReference>
<dbReference type="PROSITE" id="PS50943">
    <property type="entry name" value="HTH_CROC1"/>
    <property type="match status" value="1"/>
</dbReference>
<dbReference type="EMBL" id="NGJX01000004">
    <property type="protein sequence ID" value="RSU02737.1"/>
    <property type="molecule type" value="Genomic_DNA"/>
</dbReference>
<dbReference type="SUPFAM" id="SSF47413">
    <property type="entry name" value="lambda repressor-like DNA-binding domains"/>
    <property type="match status" value="1"/>
</dbReference>
<name>A0A369B152_9ENTE</name>
<dbReference type="AlphaFoldDB" id="A0A369B152"/>
<evidence type="ECO:0000313" key="2">
    <source>
        <dbReference type="EMBL" id="RSU02737.1"/>
    </source>
</evidence>
<dbReference type="InterPro" id="IPR010982">
    <property type="entry name" value="Lambda_DNA-bd_dom_sf"/>
</dbReference>
<dbReference type="OrthoDB" id="2242627at2"/>
<dbReference type="Gene3D" id="1.10.260.40">
    <property type="entry name" value="lambda repressor-like DNA-binding domains"/>
    <property type="match status" value="1"/>
</dbReference>
<dbReference type="Pfam" id="PF01381">
    <property type="entry name" value="HTH_3"/>
    <property type="match status" value="1"/>
</dbReference>